<evidence type="ECO:0000256" key="1">
    <source>
        <dbReference type="ARBA" id="ARBA00004937"/>
    </source>
</evidence>
<dbReference type="GO" id="GO:0004345">
    <property type="term" value="F:glucose-6-phosphate dehydrogenase activity"/>
    <property type="evidence" value="ECO:0007669"/>
    <property type="project" value="UniProtKB-UniRule"/>
</dbReference>
<dbReference type="UniPathway" id="UPA00115">
    <property type="reaction ID" value="UER00408"/>
</dbReference>
<dbReference type="EMBL" id="SMYL01000016">
    <property type="protein sequence ID" value="TDK60520.1"/>
    <property type="molecule type" value="Genomic_DNA"/>
</dbReference>
<dbReference type="Gene3D" id="3.40.50.720">
    <property type="entry name" value="NAD(P)-binding Rossmann-like Domain"/>
    <property type="match status" value="1"/>
</dbReference>
<evidence type="ECO:0000259" key="8">
    <source>
        <dbReference type="Pfam" id="PF00479"/>
    </source>
</evidence>
<dbReference type="GO" id="GO:0050661">
    <property type="term" value="F:NADP binding"/>
    <property type="evidence" value="ECO:0007669"/>
    <property type="project" value="UniProtKB-UniRule"/>
</dbReference>
<evidence type="ECO:0000313" key="10">
    <source>
        <dbReference type="EMBL" id="TDK60520.1"/>
    </source>
</evidence>
<organism evidence="10 11">
    <name type="scientific">Sapientia aquatica</name>
    <dbReference type="NCBI Taxonomy" id="1549640"/>
    <lineage>
        <taxon>Bacteria</taxon>
        <taxon>Pseudomonadati</taxon>
        <taxon>Pseudomonadota</taxon>
        <taxon>Betaproteobacteria</taxon>
        <taxon>Burkholderiales</taxon>
        <taxon>Oxalobacteraceae</taxon>
        <taxon>Sapientia</taxon>
    </lineage>
</organism>
<dbReference type="HAMAP" id="MF_00966">
    <property type="entry name" value="G6PD"/>
    <property type="match status" value="1"/>
</dbReference>
<comment type="pathway">
    <text evidence="1 7">Carbohydrate degradation; pentose phosphate pathway; D-ribulose 5-phosphate from D-glucose 6-phosphate (oxidative stage): step 1/3.</text>
</comment>
<dbReference type="PRINTS" id="PR00079">
    <property type="entry name" value="G6PDHDRGNASE"/>
</dbReference>
<feature type="binding site" evidence="7">
    <location>
        <position position="42"/>
    </location>
    <ligand>
        <name>NADP(+)</name>
        <dbReference type="ChEBI" id="CHEBI:58349"/>
    </ligand>
</feature>
<dbReference type="NCBIfam" id="TIGR00871">
    <property type="entry name" value="zwf"/>
    <property type="match status" value="1"/>
</dbReference>
<reference evidence="10 11" key="1">
    <citation type="submission" date="2019-03" db="EMBL/GenBank/DDBJ databases">
        <title>Sapientia aquatica gen. nov., sp. nov., isolated from a crater lake.</title>
        <authorList>
            <person name="Felfoldi T."/>
            <person name="Szabo A."/>
            <person name="Toth E."/>
            <person name="Schumann P."/>
            <person name="Keki Z."/>
            <person name="Marialigeti K."/>
            <person name="Mathe I."/>
        </authorList>
    </citation>
    <scope>NUCLEOTIDE SEQUENCE [LARGE SCALE GENOMIC DNA]</scope>
    <source>
        <strain evidence="10 11">SA-152</strain>
    </source>
</reference>
<feature type="domain" description="Glucose-6-phosphate dehydrogenase NAD-binding" evidence="8">
    <location>
        <begin position="5"/>
        <end position="181"/>
    </location>
</feature>
<feature type="binding site" evidence="7">
    <location>
        <position position="142"/>
    </location>
    <ligand>
        <name>NADP(+)</name>
        <dbReference type="ChEBI" id="CHEBI:58349"/>
    </ligand>
</feature>
<comment type="catalytic activity">
    <reaction evidence="7">
        <text>D-glucose 6-phosphate + NADP(+) = 6-phospho-D-glucono-1,5-lactone + NADPH + H(+)</text>
        <dbReference type="Rhea" id="RHEA:15841"/>
        <dbReference type="ChEBI" id="CHEBI:15378"/>
        <dbReference type="ChEBI" id="CHEBI:57783"/>
        <dbReference type="ChEBI" id="CHEBI:57955"/>
        <dbReference type="ChEBI" id="CHEBI:58349"/>
        <dbReference type="ChEBI" id="CHEBI:61548"/>
        <dbReference type="EC" id="1.1.1.49"/>
    </reaction>
</comment>
<dbReference type="InterPro" id="IPR036291">
    <property type="entry name" value="NAD(P)-bd_dom_sf"/>
</dbReference>
<evidence type="ECO:0000256" key="6">
    <source>
        <dbReference type="ARBA" id="ARBA00023277"/>
    </source>
</evidence>
<feature type="binding site" evidence="7">
    <location>
        <begin position="8"/>
        <end position="15"/>
    </location>
    <ligand>
        <name>NADP(+)</name>
        <dbReference type="ChEBI" id="CHEBI:58349"/>
    </ligand>
</feature>
<dbReference type="GO" id="GO:0009051">
    <property type="term" value="P:pentose-phosphate shunt, oxidative branch"/>
    <property type="evidence" value="ECO:0007669"/>
    <property type="project" value="TreeGrafter"/>
</dbReference>
<dbReference type="Gene3D" id="3.30.360.10">
    <property type="entry name" value="Dihydrodipicolinate Reductase, domain 2"/>
    <property type="match status" value="1"/>
</dbReference>
<dbReference type="InterPro" id="IPR001282">
    <property type="entry name" value="G6P_DH"/>
</dbReference>
<evidence type="ECO:0000256" key="7">
    <source>
        <dbReference type="HAMAP-Rule" id="MF_00966"/>
    </source>
</evidence>
<dbReference type="GO" id="GO:0005829">
    <property type="term" value="C:cytosol"/>
    <property type="evidence" value="ECO:0007669"/>
    <property type="project" value="TreeGrafter"/>
</dbReference>
<comment type="caution">
    <text evidence="7">Lacks conserved residue(s) required for the propagation of feature annotation.</text>
</comment>
<dbReference type="PROSITE" id="PS00069">
    <property type="entry name" value="G6P_DEHYDROGENASE"/>
    <property type="match status" value="1"/>
</dbReference>
<evidence type="ECO:0000313" key="11">
    <source>
        <dbReference type="Proteomes" id="UP000294829"/>
    </source>
</evidence>
<protein>
    <recommendedName>
        <fullName evidence="7">Glucose-6-phosphate 1-dehydrogenase</fullName>
        <shortName evidence="7">G6PD</shortName>
        <ecNumber evidence="7">1.1.1.49</ecNumber>
    </recommendedName>
</protein>
<dbReference type="GO" id="GO:0006006">
    <property type="term" value="P:glucose metabolic process"/>
    <property type="evidence" value="ECO:0007669"/>
    <property type="project" value="UniProtKB-KW"/>
</dbReference>
<keyword evidence="6 7" id="KW-0119">Carbohydrate metabolism</keyword>
<name>A0A4R5VPW7_9BURK</name>
<dbReference type="PIRSF" id="PIRSF000110">
    <property type="entry name" value="G6PD"/>
    <property type="match status" value="1"/>
</dbReference>
<keyword evidence="4 7" id="KW-0521">NADP</keyword>
<dbReference type="AlphaFoldDB" id="A0A4R5VPW7"/>
<accession>A0A4R5VPW7</accession>
<gene>
    <name evidence="7 10" type="primary">zwf</name>
    <name evidence="10" type="ORF">E2I14_17965</name>
</gene>
<keyword evidence="11" id="KW-1185">Reference proteome</keyword>
<dbReference type="PANTHER" id="PTHR23429:SF0">
    <property type="entry name" value="GLUCOSE-6-PHOSPHATE 1-DEHYDROGENASE"/>
    <property type="match status" value="1"/>
</dbReference>
<feature type="binding site" evidence="7">
    <location>
        <position position="334"/>
    </location>
    <ligand>
        <name>substrate</name>
    </ligand>
</feature>
<keyword evidence="3 7" id="KW-0313">Glucose metabolism</keyword>
<dbReference type="InterPro" id="IPR022674">
    <property type="entry name" value="G6P_DH_NAD-bd"/>
</dbReference>
<dbReference type="SUPFAM" id="SSF51735">
    <property type="entry name" value="NAD(P)-binding Rossmann-fold domains"/>
    <property type="match status" value="1"/>
</dbReference>
<evidence type="ECO:0000256" key="2">
    <source>
        <dbReference type="ARBA" id="ARBA00009975"/>
    </source>
</evidence>
<comment type="caution">
    <text evidence="10">The sequence shown here is derived from an EMBL/GenBank/DDBJ whole genome shotgun (WGS) entry which is preliminary data.</text>
</comment>
<feature type="binding site" evidence="7">
    <location>
        <position position="172"/>
    </location>
    <ligand>
        <name>substrate</name>
    </ligand>
</feature>
<dbReference type="SUPFAM" id="SSF55347">
    <property type="entry name" value="Glyceraldehyde-3-phosphate dehydrogenase-like, C-terminal domain"/>
    <property type="match status" value="1"/>
</dbReference>
<feature type="binding site" evidence="7">
    <location>
        <position position="210"/>
    </location>
    <ligand>
        <name>substrate</name>
    </ligand>
</feature>
<evidence type="ECO:0000256" key="3">
    <source>
        <dbReference type="ARBA" id="ARBA00022526"/>
    </source>
</evidence>
<feature type="binding site" evidence="7">
    <location>
        <position position="176"/>
    </location>
    <ligand>
        <name>substrate</name>
    </ligand>
</feature>
<dbReference type="EC" id="1.1.1.49" evidence="7"/>
<comment type="similarity">
    <text evidence="2 7">Belongs to the glucose-6-phosphate dehydrogenase family.</text>
</comment>
<dbReference type="InterPro" id="IPR019796">
    <property type="entry name" value="G6P_DH_AS"/>
</dbReference>
<dbReference type="InterPro" id="IPR022675">
    <property type="entry name" value="G6P_DH_C"/>
</dbReference>
<proteinExistence type="inferred from homology"/>
<dbReference type="RefSeq" id="WP_133331105.1">
    <property type="nucleotide sequence ID" value="NZ_SMYL01000016.1"/>
</dbReference>
<dbReference type="PANTHER" id="PTHR23429">
    <property type="entry name" value="GLUCOSE-6-PHOSPHATE 1-DEHYDROGENASE G6PD"/>
    <property type="match status" value="1"/>
</dbReference>
<dbReference type="NCBIfam" id="NF009492">
    <property type="entry name" value="PRK12853.1-3"/>
    <property type="match status" value="1"/>
</dbReference>
<feature type="domain" description="Glucose-6-phosphate dehydrogenase C-terminal" evidence="9">
    <location>
        <begin position="183"/>
        <end position="479"/>
    </location>
</feature>
<evidence type="ECO:0000259" key="9">
    <source>
        <dbReference type="Pfam" id="PF02781"/>
    </source>
</evidence>
<dbReference type="OrthoDB" id="9802739at2"/>
<evidence type="ECO:0000256" key="5">
    <source>
        <dbReference type="ARBA" id="ARBA00023002"/>
    </source>
</evidence>
<keyword evidence="5 7" id="KW-0560">Oxidoreductase</keyword>
<evidence type="ECO:0000256" key="4">
    <source>
        <dbReference type="ARBA" id="ARBA00022857"/>
    </source>
</evidence>
<sequence length="486" mass="54549">MTTFVLFGGTGDLAKRKIIPALYSAFLNGRLDKNFAFYGAAREQIGDDEFRKRVSAAIAQYSKADVLNTPEKLDAFLAMTFYTKIDARVDADFAQLKSSIASPDTQSTLFYLATGPDLFVPIVKQLSEHQLVGKLARVVVEKPLGRDATSAREINQALRVYLQENQIYRIDHYLGKEMVQNLLALRFANLFLEPLWNRTWIKDVQISISEQVGVESRGDFYDHTGALRDMVQNHLLQLLSIVAMEPPVNSAPDSIRDEKVKVLHALHKFTPDEVAKKTVRGQYRAGAVDGQAVIGYQNEPGVPAHSRTETFVAIRAEIDNWRWAGVPFYLRTGKRMASRSAEITINFKQIPYSIFGGNQRNLRSNRLVISLQPEESVELFLKAKEPGEGIRLSDVMLNLDFAEASTSRRVEAYERLLLDAMHGDLTLFVRDDELSAAWDYVDPIMTTWQNDAEGLKSYIAGSWGPAASSYLLAQHGSSWGEEFVEG</sequence>
<dbReference type="Pfam" id="PF02781">
    <property type="entry name" value="G6PD_C"/>
    <property type="match status" value="1"/>
</dbReference>
<feature type="active site" description="Proton acceptor" evidence="7">
    <location>
        <position position="234"/>
    </location>
</feature>
<comment type="function">
    <text evidence="7">Catalyzes the oxidation of glucose 6-phosphate to 6-phosphogluconolactone.</text>
</comment>
<dbReference type="Pfam" id="PF00479">
    <property type="entry name" value="G6PD_N"/>
    <property type="match status" value="1"/>
</dbReference>
<dbReference type="Proteomes" id="UP000294829">
    <property type="component" value="Unassembled WGS sequence"/>
</dbReference>
<feature type="binding site" evidence="7">
    <location>
        <position position="229"/>
    </location>
    <ligand>
        <name>substrate</name>
    </ligand>
</feature>